<dbReference type="EMBL" id="PDCJ01000001">
    <property type="protein sequence ID" value="PEG32086.1"/>
    <property type="molecule type" value="Genomic_DNA"/>
</dbReference>
<keyword evidence="1" id="KW-0175">Coiled coil</keyword>
<comment type="caution">
    <text evidence="2">The sequence shown here is derived from an EMBL/GenBank/DDBJ whole genome shotgun (WGS) entry which is preliminary data.</text>
</comment>
<dbReference type="AlphaFoldDB" id="A0A2A7MK90"/>
<evidence type="ECO:0000256" key="1">
    <source>
        <dbReference type="SAM" id="Coils"/>
    </source>
</evidence>
<proteinExistence type="predicted"/>
<dbReference type="Proteomes" id="UP000220840">
    <property type="component" value="Unassembled WGS sequence"/>
</dbReference>
<dbReference type="Pfam" id="PF11687">
    <property type="entry name" value="DUF3284"/>
    <property type="match status" value="1"/>
</dbReference>
<keyword evidence="3" id="KW-1185">Reference proteome</keyword>
<organism evidence="2 3">
    <name type="scientific">Clostridium neonatale</name>
    <dbReference type="NCBI Taxonomy" id="137838"/>
    <lineage>
        <taxon>Bacteria</taxon>
        <taxon>Bacillati</taxon>
        <taxon>Bacillota</taxon>
        <taxon>Clostridia</taxon>
        <taxon>Eubacteriales</taxon>
        <taxon>Clostridiaceae</taxon>
        <taxon>Clostridium</taxon>
    </lineage>
</organism>
<reference evidence="2 3" key="1">
    <citation type="submission" date="2017-10" db="EMBL/GenBank/DDBJ databases">
        <title>Effective Description of Clostridium neonatale sp. nov. linked to necrotizing enterocolitis in neonates and a clarification of species assignable to the genus Clostridium (Prazmowski 1880) emend. Lawson and Rainey 2016.</title>
        <authorList>
            <person name="Bernard K."/>
            <person name="Burdz T."/>
            <person name="Wiebe D."/>
            <person name="Balcewich B."/>
            <person name="Alfa M."/>
            <person name="Bernier A.-M."/>
        </authorList>
    </citation>
    <scope>NUCLEOTIDE SEQUENCE [LARGE SCALE GENOMIC DNA]</scope>
    <source>
        <strain evidence="2 3">LCDC99A005</strain>
    </source>
</reference>
<evidence type="ECO:0000313" key="3">
    <source>
        <dbReference type="Proteomes" id="UP000220840"/>
    </source>
</evidence>
<feature type="coiled-coil region" evidence="1">
    <location>
        <begin position="128"/>
        <end position="155"/>
    </location>
</feature>
<sequence>MKASASLNYKVEEVFKVFIKAAKRDFKDFNKEDPIGCKIVKKIYSGSRPMECTVEITDYEENAKYEITTTYGDVSCKSTYSFIQKGDGITLINFEEDQGTKGLFSSGTLWLQRIMAKKQFKIRFNGLIEELSNQLKTYTDNVKKSTKESEEIQDN</sequence>
<dbReference type="RefSeq" id="WP_058296233.1">
    <property type="nucleotide sequence ID" value="NZ_CAMRXG010000021.1"/>
</dbReference>
<dbReference type="InterPro" id="IPR021701">
    <property type="entry name" value="DUF3284"/>
</dbReference>
<dbReference type="SUPFAM" id="SSF55961">
    <property type="entry name" value="Bet v1-like"/>
    <property type="match status" value="1"/>
</dbReference>
<accession>A0A2A7MK90</accession>
<gene>
    <name evidence="2" type="ORF">CQ394_10430</name>
</gene>
<name>A0A2A7MK90_9CLOT</name>
<protein>
    <submittedName>
        <fullName evidence="2">DUF3284 domain-containing protein</fullName>
    </submittedName>
</protein>
<evidence type="ECO:0000313" key="2">
    <source>
        <dbReference type="EMBL" id="PEG32086.1"/>
    </source>
</evidence>
<dbReference type="OrthoDB" id="1911736at2"/>